<evidence type="ECO:0000313" key="3">
    <source>
        <dbReference type="EMBL" id="KAF4675375.1"/>
    </source>
</evidence>
<name>A0A7J6MUU4_PERCH</name>
<feature type="chain" id="PRO_5029814040" evidence="2">
    <location>
        <begin position="17"/>
        <end position="134"/>
    </location>
</feature>
<sequence>MNIVFLLLLPIHESLAVVEPIAVKWRVDDSKDGYTASSAAQSFWADYILEPGRDSGLLRITMVVFTLAGIFTLFYIVYRCAGHFHHFKGPQASYSPSIDASLEPRESVFGMPKSIASSRLDRGASAESLVPPSR</sequence>
<keyword evidence="2" id="KW-0732">Signal</keyword>
<dbReference type="AlphaFoldDB" id="A0A7J6MUU4"/>
<proteinExistence type="predicted"/>
<evidence type="ECO:0000256" key="2">
    <source>
        <dbReference type="SAM" id="SignalP"/>
    </source>
</evidence>
<keyword evidence="4" id="KW-1185">Reference proteome</keyword>
<keyword evidence="1" id="KW-0472">Membrane</keyword>
<feature type="transmembrane region" description="Helical" evidence="1">
    <location>
        <begin position="57"/>
        <end position="78"/>
    </location>
</feature>
<gene>
    <name evidence="3" type="ORF">FOL47_007833</name>
</gene>
<evidence type="ECO:0000256" key="1">
    <source>
        <dbReference type="SAM" id="Phobius"/>
    </source>
</evidence>
<feature type="signal peptide" evidence="2">
    <location>
        <begin position="1"/>
        <end position="16"/>
    </location>
</feature>
<dbReference type="Proteomes" id="UP000591131">
    <property type="component" value="Unassembled WGS sequence"/>
</dbReference>
<dbReference type="EMBL" id="JAAPAO010000048">
    <property type="protein sequence ID" value="KAF4675375.1"/>
    <property type="molecule type" value="Genomic_DNA"/>
</dbReference>
<accession>A0A7J6MUU4</accession>
<protein>
    <submittedName>
        <fullName evidence="3">Uncharacterized protein</fullName>
    </submittedName>
</protein>
<evidence type="ECO:0000313" key="4">
    <source>
        <dbReference type="Proteomes" id="UP000591131"/>
    </source>
</evidence>
<comment type="caution">
    <text evidence="3">The sequence shown here is derived from an EMBL/GenBank/DDBJ whole genome shotgun (WGS) entry which is preliminary data.</text>
</comment>
<organism evidence="3 4">
    <name type="scientific">Perkinsus chesapeaki</name>
    <name type="common">Clam parasite</name>
    <name type="synonym">Perkinsus andrewsi</name>
    <dbReference type="NCBI Taxonomy" id="330153"/>
    <lineage>
        <taxon>Eukaryota</taxon>
        <taxon>Sar</taxon>
        <taxon>Alveolata</taxon>
        <taxon>Perkinsozoa</taxon>
        <taxon>Perkinsea</taxon>
        <taxon>Perkinsida</taxon>
        <taxon>Perkinsidae</taxon>
        <taxon>Perkinsus</taxon>
    </lineage>
</organism>
<keyword evidence="1" id="KW-0812">Transmembrane</keyword>
<reference evidence="3 4" key="1">
    <citation type="submission" date="2020-04" db="EMBL/GenBank/DDBJ databases">
        <title>Perkinsus chesapeaki whole genome sequence.</title>
        <authorList>
            <person name="Bogema D.R."/>
        </authorList>
    </citation>
    <scope>NUCLEOTIDE SEQUENCE [LARGE SCALE GENOMIC DNA]</scope>
    <source>
        <strain evidence="3">ATCC PRA-425</strain>
    </source>
</reference>
<keyword evidence="1" id="KW-1133">Transmembrane helix</keyword>